<organism evidence="2 3">
    <name type="scientific">Paracoccus aestuarii</name>
    <dbReference type="NCBI Taxonomy" id="453842"/>
    <lineage>
        <taxon>Bacteria</taxon>
        <taxon>Pseudomonadati</taxon>
        <taxon>Pseudomonadota</taxon>
        <taxon>Alphaproteobacteria</taxon>
        <taxon>Rhodobacterales</taxon>
        <taxon>Paracoccaceae</taxon>
        <taxon>Paracoccus</taxon>
    </lineage>
</organism>
<dbReference type="Gene3D" id="3.40.1350.10">
    <property type="match status" value="1"/>
</dbReference>
<dbReference type="PANTHER" id="PTHR34039:SF1">
    <property type="entry name" value="UPF0102 PROTEIN YRAN"/>
    <property type="match status" value="1"/>
</dbReference>
<accession>A0A418ZXJ0</accession>
<dbReference type="InterPro" id="IPR003509">
    <property type="entry name" value="UPF0102_YraN-like"/>
</dbReference>
<dbReference type="OrthoDB" id="9812968at2"/>
<comment type="similarity">
    <text evidence="1">Belongs to the UPF0102 family.</text>
</comment>
<dbReference type="SUPFAM" id="SSF52980">
    <property type="entry name" value="Restriction endonuclease-like"/>
    <property type="match status" value="1"/>
</dbReference>
<comment type="caution">
    <text evidence="2">The sequence shown here is derived from an EMBL/GenBank/DDBJ whole genome shotgun (WGS) entry which is preliminary data.</text>
</comment>
<evidence type="ECO:0000256" key="1">
    <source>
        <dbReference type="ARBA" id="ARBA00006738"/>
    </source>
</evidence>
<dbReference type="Pfam" id="PF02021">
    <property type="entry name" value="UPF0102"/>
    <property type="match status" value="1"/>
</dbReference>
<protein>
    <submittedName>
        <fullName evidence="2">Uncharacterized protein</fullName>
    </submittedName>
</protein>
<dbReference type="GO" id="GO:0003676">
    <property type="term" value="F:nucleic acid binding"/>
    <property type="evidence" value="ECO:0007669"/>
    <property type="project" value="InterPro"/>
</dbReference>
<name>A0A418ZXJ0_9RHOB</name>
<dbReference type="EMBL" id="QZEV01000029">
    <property type="protein sequence ID" value="RJL05197.1"/>
    <property type="molecule type" value="Genomic_DNA"/>
</dbReference>
<dbReference type="Proteomes" id="UP000285530">
    <property type="component" value="Unassembled WGS sequence"/>
</dbReference>
<dbReference type="PANTHER" id="PTHR34039">
    <property type="entry name" value="UPF0102 PROTEIN YRAN"/>
    <property type="match status" value="1"/>
</dbReference>
<gene>
    <name evidence="2" type="ORF">D3P06_07815</name>
</gene>
<dbReference type="InterPro" id="IPR011335">
    <property type="entry name" value="Restrct_endonuc-II-like"/>
</dbReference>
<dbReference type="InterPro" id="IPR011856">
    <property type="entry name" value="tRNA_endonuc-like_dom_sf"/>
</dbReference>
<sequence length="120" mass="12929">MRAGRGRRAALSGLMAEDNVLRHYQRAGAVLRDSRWRGQAGEIDLILQDGPDLVFVEVKSAATHAAAGGMLRPAQIRRIMASACDYCGRHGLDGATMRFDVALVDGLGRVEILANALVQD</sequence>
<proteinExistence type="inferred from homology"/>
<evidence type="ECO:0000313" key="3">
    <source>
        <dbReference type="Proteomes" id="UP000285530"/>
    </source>
</evidence>
<dbReference type="AlphaFoldDB" id="A0A418ZXJ0"/>
<keyword evidence="3" id="KW-1185">Reference proteome</keyword>
<reference evidence="2 3" key="1">
    <citation type="submission" date="2018-09" db="EMBL/GenBank/DDBJ databases">
        <title>Paracoccus onubensis nov. sp. a moderate halophilic bacterium isolated from Gruta de las Maravillas (Aracena, Spain).</title>
        <authorList>
            <person name="Jurado V."/>
            <person name="Gutierrez-Patricio S."/>
            <person name="Gonzalez-Pimentel J.L."/>
            <person name="Laiz L."/>
            <person name="Saiz-Jimenez C."/>
        </authorList>
    </citation>
    <scope>NUCLEOTIDE SEQUENCE [LARGE SCALE GENOMIC DNA]</scope>
    <source>
        <strain evidence="2 3">DSM 19484</strain>
    </source>
</reference>
<evidence type="ECO:0000313" key="2">
    <source>
        <dbReference type="EMBL" id="RJL05197.1"/>
    </source>
</evidence>